<protein>
    <submittedName>
        <fullName evidence="2">Uncharacterized protein</fullName>
    </submittedName>
</protein>
<reference evidence="2" key="1">
    <citation type="submission" date="2022-11" db="UniProtKB">
        <authorList>
            <consortium name="WormBaseParasite"/>
        </authorList>
    </citation>
    <scope>IDENTIFICATION</scope>
</reference>
<sequence length="87" mass="9804">MPKIRTLCQNYPENQDIMPEFVPDLNNARLFQTVPDIASKIPDDNTGGFLALGSSTLKFIEARVSTTIPVHEKQIQKNFLIKTLLFA</sequence>
<evidence type="ECO:0000313" key="1">
    <source>
        <dbReference type="Proteomes" id="UP000887565"/>
    </source>
</evidence>
<organism evidence="1 2">
    <name type="scientific">Romanomermis culicivorax</name>
    <name type="common">Nematode worm</name>
    <dbReference type="NCBI Taxonomy" id="13658"/>
    <lineage>
        <taxon>Eukaryota</taxon>
        <taxon>Metazoa</taxon>
        <taxon>Ecdysozoa</taxon>
        <taxon>Nematoda</taxon>
        <taxon>Enoplea</taxon>
        <taxon>Dorylaimia</taxon>
        <taxon>Mermithida</taxon>
        <taxon>Mermithoidea</taxon>
        <taxon>Mermithidae</taxon>
        <taxon>Romanomermis</taxon>
    </lineage>
</organism>
<evidence type="ECO:0000313" key="2">
    <source>
        <dbReference type="WBParaSite" id="nRc.2.0.1.t02559-RA"/>
    </source>
</evidence>
<name>A0A915HLL2_ROMCU</name>
<accession>A0A915HLL2</accession>
<dbReference type="Proteomes" id="UP000887565">
    <property type="component" value="Unplaced"/>
</dbReference>
<dbReference type="AlphaFoldDB" id="A0A915HLL2"/>
<proteinExistence type="predicted"/>
<dbReference type="WBParaSite" id="nRc.2.0.1.t02559-RA">
    <property type="protein sequence ID" value="nRc.2.0.1.t02559-RA"/>
    <property type="gene ID" value="nRc.2.0.1.g02559"/>
</dbReference>
<keyword evidence="1" id="KW-1185">Reference proteome</keyword>